<dbReference type="GO" id="GO:0016787">
    <property type="term" value="F:hydrolase activity"/>
    <property type="evidence" value="ECO:0007669"/>
    <property type="project" value="UniProtKB-KW"/>
</dbReference>
<dbReference type="Proteomes" id="UP000238205">
    <property type="component" value="Unassembled WGS sequence"/>
</dbReference>
<name>A0A2T0W7L1_9LACT</name>
<proteinExistence type="predicted"/>
<dbReference type="RefSeq" id="WP_106192749.1">
    <property type="nucleotide sequence ID" value="NZ_PVTO01000009.1"/>
</dbReference>
<organism evidence="2 3">
    <name type="scientific">Alkalibacterium olivapovliticus</name>
    <dbReference type="NCBI Taxonomy" id="99907"/>
    <lineage>
        <taxon>Bacteria</taxon>
        <taxon>Bacillati</taxon>
        <taxon>Bacillota</taxon>
        <taxon>Bacilli</taxon>
        <taxon>Lactobacillales</taxon>
        <taxon>Carnobacteriaceae</taxon>
        <taxon>Alkalibacterium</taxon>
    </lineage>
</organism>
<sequence length="146" mass="16997">MNELKAFNEKFKISDYTLFETDFWIWSLRPVQGTVGAGVLSLKRECPVLSEVTEEEFADMKQAVNVIEETLKKTFNHDIMNYLMLMMVDKQVHYHVFPRYEQSVELNGRTYKDQNWPKPPELAGEKLSDDEMNTIADEIKKNLGAS</sequence>
<evidence type="ECO:0000313" key="2">
    <source>
        <dbReference type="EMBL" id="PRY82697.1"/>
    </source>
</evidence>
<evidence type="ECO:0000259" key="1">
    <source>
        <dbReference type="Pfam" id="PF01230"/>
    </source>
</evidence>
<dbReference type="EMBL" id="PVTO01000009">
    <property type="protein sequence ID" value="PRY82697.1"/>
    <property type="molecule type" value="Genomic_DNA"/>
</dbReference>
<dbReference type="AlphaFoldDB" id="A0A2T0W7L1"/>
<dbReference type="InterPro" id="IPR036265">
    <property type="entry name" value="HIT-like_sf"/>
</dbReference>
<dbReference type="InterPro" id="IPR011146">
    <property type="entry name" value="HIT-like"/>
</dbReference>
<feature type="domain" description="HIT" evidence="1">
    <location>
        <begin position="43"/>
        <end position="101"/>
    </location>
</feature>
<protein>
    <submittedName>
        <fullName evidence="2">Diadenosine tetraphosphate (Ap4A) HIT family hydrolase</fullName>
    </submittedName>
</protein>
<dbReference type="Gene3D" id="3.30.428.10">
    <property type="entry name" value="HIT-like"/>
    <property type="match status" value="1"/>
</dbReference>
<gene>
    <name evidence="2" type="ORF">CLV38_10926</name>
</gene>
<evidence type="ECO:0000313" key="3">
    <source>
        <dbReference type="Proteomes" id="UP000238205"/>
    </source>
</evidence>
<reference evidence="2 3" key="1">
    <citation type="submission" date="2018-03" db="EMBL/GenBank/DDBJ databases">
        <title>Genomic Encyclopedia of Archaeal and Bacterial Type Strains, Phase II (KMG-II): from individual species to whole genera.</title>
        <authorList>
            <person name="Goeker M."/>
        </authorList>
    </citation>
    <scope>NUCLEOTIDE SEQUENCE [LARGE SCALE GENOMIC DNA]</scope>
    <source>
        <strain evidence="2 3">DSM 13175</strain>
    </source>
</reference>
<dbReference type="SUPFAM" id="SSF54197">
    <property type="entry name" value="HIT-like"/>
    <property type="match status" value="1"/>
</dbReference>
<comment type="caution">
    <text evidence="2">The sequence shown here is derived from an EMBL/GenBank/DDBJ whole genome shotgun (WGS) entry which is preliminary data.</text>
</comment>
<keyword evidence="3" id="KW-1185">Reference proteome</keyword>
<dbReference type="Pfam" id="PF01230">
    <property type="entry name" value="HIT"/>
    <property type="match status" value="1"/>
</dbReference>
<accession>A0A2T0W7L1</accession>
<dbReference type="OrthoDB" id="9784774at2"/>
<keyword evidence="2" id="KW-0378">Hydrolase</keyword>